<dbReference type="GO" id="GO:0006606">
    <property type="term" value="P:protein import into nucleus"/>
    <property type="evidence" value="ECO:0007669"/>
    <property type="project" value="InterPro"/>
</dbReference>
<dbReference type="Pfam" id="PF25780">
    <property type="entry name" value="TPR_IPO5"/>
    <property type="match status" value="1"/>
</dbReference>
<dbReference type="GO" id="GO:0031267">
    <property type="term" value="F:small GTPase binding"/>
    <property type="evidence" value="ECO:0007669"/>
    <property type="project" value="InterPro"/>
</dbReference>
<accession>A0A336K9P8</accession>
<dbReference type="SMART" id="SM01349">
    <property type="entry name" value="TOG"/>
    <property type="match status" value="1"/>
</dbReference>
<dbReference type="EMBL" id="UFQT01000224">
    <property type="protein sequence ID" value="SSX22024.1"/>
    <property type="molecule type" value="Genomic_DNA"/>
</dbReference>
<keyword evidence="7" id="KW-0539">Nucleus</keyword>
<evidence type="ECO:0000256" key="4">
    <source>
        <dbReference type="ARBA" id="ARBA00022490"/>
    </source>
</evidence>
<dbReference type="GO" id="GO:0005737">
    <property type="term" value="C:cytoplasm"/>
    <property type="evidence" value="ECO:0007669"/>
    <property type="project" value="UniProtKB-SubCell"/>
</dbReference>
<proteinExistence type="predicted"/>
<sequence length="1091" mass="121526">MENIIKNLLVADSDVISRATAELQEAFKRPETIPALCDLAVSCPDVQVRQYAATLLKKRLGKLKNWQMVSPEHQAVIRNGMLRAISTETERPVRNAITAFVGVLVRHEFGKNQEWEQQVLNFVFESIASTDPNLSELGSQTFATLADNAPDQFVPHLQAVFNMYSAVLTATAASGNMTSNTVYHILVGVGHLIPFSFGELNSLAERTFSDSIPYVLQALNGFALKDADQFINAFDILENLAEENVKVISPHLQLIIEYCLKTVGNKELEDSVRVKTLTYLGWLIRMRKKQIIKLKLVDTIIHALFELMASPVDDDDEEEEYFGSNEVSTPMTCATQTMDILALNVPPKQLIPSLLALLEPALKGDNPLYKKASYLCIAVIAEGCSEALSSKYLRALLDCIKVGIVDQTPVVRNAALFALGQFSEHLQPEISQYASEILPILFQFLHELCSTLAATGQEPAHIDRVFYALETYCENLEDGLTPYLPVLMERLIEALDPKNSVHLRELALSAVTCTTNAAKENMVPYFQKIIELIKPYLVLSEDADIETLRPHAVDTLAAFARQIGKENFMCIANDSLNIGCTLLQGVDEPDTRRACYNLFASIAASVNEMMAQAPLDKIVEMMIESVKSTEGLIPTFKEDDESLDVVDTEPEPQDENQEINIEQSDGEDEDDDDDIAGYAVENAYMDEKEEAILALCELAEHAGAAFAPFIQVSFEEIYKLINYPNEDIRRSSVEALKQFVISLYKLGNVEGAKQALLILIPKYSELIRTDEERLVVIAALDAFNEILKNLKGAGLTADGQKDAIFGCITDVLHGKVQCQYEEPVDTDEMEESEYDEAIIEQAGDILPRFGLALEPLEFSHYFSQIFPYFIHKIEKSKHKDESTDSQRAFAIGVLSECFAGLKDQSSQWFDTLLPIFLSCVNDRNDEVRNNTIFGLGEMVLYSGEISHKYFPQILSALSHGVSHESHAGTLDNICGALARLIIANSTLVPLKEVLPSFIQYLPLREDFDENLAIFKAFTLVYQQGNDVLVPLLDRITAIGLGSLAKKQFSNDETKEIISAFVRQVSQDFPDKFQAAANSDPEILVFTTQNFN</sequence>
<gene>
    <name evidence="11" type="primary">CSON005828</name>
</gene>
<evidence type="ECO:0000259" key="10">
    <source>
        <dbReference type="SMART" id="SM01349"/>
    </source>
</evidence>
<feature type="compositionally biased region" description="Acidic residues" evidence="8">
    <location>
        <begin position="664"/>
        <end position="673"/>
    </location>
</feature>
<keyword evidence="6" id="KW-0653">Protein transport</keyword>
<dbReference type="Pfam" id="PF02985">
    <property type="entry name" value="HEAT"/>
    <property type="match status" value="1"/>
</dbReference>
<dbReference type="OMA" id="VMPRIRH"/>
<dbReference type="VEuPathDB" id="VectorBase:CSON005828"/>
<evidence type="ECO:0000256" key="1">
    <source>
        <dbReference type="ARBA" id="ARBA00004123"/>
    </source>
</evidence>
<evidence type="ECO:0000313" key="11">
    <source>
        <dbReference type="EMBL" id="SSX01644.1"/>
    </source>
</evidence>
<evidence type="ECO:0000259" key="9">
    <source>
        <dbReference type="SMART" id="SM00913"/>
    </source>
</evidence>
<dbReference type="InterPro" id="IPR011989">
    <property type="entry name" value="ARM-like"/>
</dbReference>
<dbReference type="InterPro" id="IPR040122">
    <property type="entry name" value="Importin_beta"/>
</dbReference>
<name>A0A336K9P8_CULSO</name>
<feature type="compositionally biased region" description="Acidic residues" evidence="8">
    <location>
        <begin position="638"/>
        <end position="657"/>
    </location>
</feature>
<evidence type="ECO:0000256" key="5">
    <source>
        <dbReference type="ARBA" id="ARBA00022737"/>
    </source>
</evidence>
<protein>
    <submittedName>
        <fullName evidence="11">CSON005828 protein</fullName>
    </submittedName>
</protein>
<organism evidence="11">
    <name type="scientific">Culicoides sonorensis</name>
    <name type="common">Biting midge</name>
    <dbReference type="NCBI Taxonomy" id="179676"/>
    <lineage>
        <taxon>Eukaryota</taxon>
        <taxon>Metazoa</taxon>
        <taxon>Ecdysozoa</taxon>
        <taxon>Arthropoda</taxon>
        <taxon>Hexapoda</taxon>
        <taxon>Insecta</taxon>
        <taxon>Pterygota</taxon>
        <taxon>Neoptera</taxon>
        <taxon>Endopterygota</taxon>
        <taxon>Diptera</taxon>
        <taxon>Nematocera</taxon>
        <taxon>Chironomoidea</taxon>
        <taxon>Ceratopogonidae</taxon>
        <taxon>Ceratopogoninae</taxon>
        <taxon>Culicoides</taxon>
        <taxon>Monoculicoides</taxon>
    </lineage>
</organism>
<dbReference type="InterPro" id="IPR001494">
    <property type="entry name" value="Importin-beta_N"/>
</dbReference>
<keyword evidence="3" id="KW-0813">Transport</keyword>
<keyword evidence="5" id="KW-0677">Repeat</keyword>
<dbReference type="PANTHER" id="PTHR10527">
    <property type="entry name" value="IMPORTIN BETA"/>
    <property type="match status" value="1"/>
</dbReference>
<dbReference type="SMART" id="SM00913">
    <property type="entry name" value="IBN_N"/>
    <property type="match status" value="1"/>
</dbReference>
<feature type="region of interest" description="Disordered" evidence="8">
    <location>
        <begin position="638"/>
        <end position="673"/>
    </location>
</feature>
<dbReference type="SUPFAM" id="SSF48371">
    <property type="entry name" value="ARM repeat"/>
    <property type="match status" value="2"/>
</dbReference>
<evidence type="ECO:0000256" key="3">
    <source>
        <dbReference type="ARBA" id="ARBA00022448"/>
    </source>
</evidence>
<feature type="domain" description="TOG" evidence="10">
    <location>
        <begin position="199"/>
        <end position="458"/>
    </location>
</feature>
<keyword evidence="4" id="KW-0963">Cytoplasm</keyword>
<dbReference type="Pfam" id="PF03810">
    <property type="entry name" value="IBN_N"/>
    <property type="match status" value="1"/>
</dbReference>
<evidence type="ECO:0000256" key="6">
    <source>
        <dbReference type="ARBA" id="ARBA00022927"/>
    </source>
</evidence>
<dbReference type="Gene3D" id="1.25.10.10">
    <property type="entry name" value="Leucine-rich Repeat Variant"/>
    <property type="match status" value="1"/>
</dbReference>
<evidence type="ECO:0000256" key="8">
    <source>
        <dbReference type="SAM" id="MobiDB-lite"/>
    </source>
</evidence>
<dbReference type="GO" id="GO:0000226">
    <property type="term" value="P:microtubule cytoskeleton organization"/>
    <property type="evidence" value="ECO:0007669"/>
    <property type="project" value="UniProtKB-ARBA"/>
</dbReference>
<comment type="subcellular location">
    <subcellularLocation>
        <location evidence="2">Cytoplasm</location>
    </subcellularLocation>
    <subcellularLocation>
        <location evidence="1">Nucleus</location>
    </subcellularLocation>
</comment>
<dbReference type="InterPro" id="IPR034085">
    <property type="entry name" value="TOG"/>
</dbReference>
<feature type="domain" description="Importin N-terminal" evidence="9">
    <location>
        <begin position="19"/>
        <end position="87"/>
    </location>
</feature>
<dbReference type="GO" id="GO:0005634">
    <property type="term" value="C:nucleus"/>
    <property type="evidence" value="ECO:0007669"/>
    <property type="project" value="UniProtKB-SubCell"/>
</dbReference>
<dbReference type="AlphaFoldDB" id="A0A336K9P8"/>
<dbReference type="InterPro" id="IPR057672">
    <property type="entry name" value="TPR_IPO4/5"/>
</dbReference>
<evidence type="ECO:0000256" key="7">
    <source>
        <dbReference type="ARBA" id="ARBA00023242"/>
    </source>
</evidence>
<dbReference type="EMBL" id="UFQS01000224">
    <property type="protein sequence ID" value="SSX01644.1"/>
    <property type="molecule type" value="Genomic_DNA"/>
</dbReference>
<reference evidence="11" key="1">
    <citation type="submission" date="2018-04" db="EMBL/GenBank/DDBJ databases">
        <authorList>
            <person name="Go L.Y."/>
            <person name="Mitchell J.A."/>
        </authorList>
    </citation>
    <scope>NUCLEOTIDE SEQUENCE</scope>
    <source>
        <tissue evidence="11">Whole organism</tissue>
    </source>
</reference>
<evidence type="ECO:0000313" key="12">
    <source>
        <dbReference type="EMBL" id="SSX22024.1"/>
    </source>
</evidence>
<reference evidence="12" key="2">
    <citation type="submission" date="2018-07" db="EMBL/GenBank/DDBJ databases">
        <authorList>
            <person name="Quirk P.G."/>
            <person name="Krulwich T.A."/>
        </authorList>
    </citation>
    <scope>NUCLEOTIDE SEQUENCE</scope>
</reference>
<dbReference type="InterPro" id="IPR016024">
    <property type="entry name" value="ARM-type_fold"/>
</dbReference>
<dbReference type="InterPro" id="IPR000357">
    <property type="entry name" value="HEAT"/>
</dbReference>
<evidence type="ECO:0000256" key="2">
    <source>
        <dbReference type="ARBA" id="ARBA00004496"/>
    </source>
</evidence>